<feature type="compositionally biased region" description="Pro residues" evidence="1">
    <location>
        <begin position="12"/>
        <end position="25"/>
    </location>
</feature>
<feature type="compositionally biased region" description="Basic and acidic residues" evidence="1">
    <location>
        <begin position="167"/>
        <end position="203"/>
    </location>
</feature>
<dbReference type="Pfam" id="PF10175">
    <property type="entry name" value="MPP6"/>
    <property type="match status" value="1"/>
</dbReference>
<name>A0A9K3L2I9_9STRA</name>
<reference evidence="2" key="1">
    <citation type="journal article" date="2021" name="Sci. Rep.">
        <title>Diploid genomic architecture of Nitzschia inconspicua, an elite biomass production diatom.</title>
        <authorList>
            <person name="Oliver A."/>
            <person name="Podell S."/>
            <person name="Pinowska A."/>
            <person name="Traller J.C."/>
            <person name="Smith S.R."/>
            <person name="McClure R."/>
            <person name="Beliaev A."/>
            <person name="Bohutskyi P."/>
            <person name="Hill E.A."/>
            <person name="Rabines A."/>
            <person name="Zheng H."/>
            <person name="Allen L.Z."/>
            <person name="Kuo A."/>
            <person name="Grigoriev I.V."/>
            <person name="Allen A.E."/>
            <person name="Hazlebeck D."/>
            <person name="Allen E.E."/>
        </authorList>
    </citation>
    <scope>NUCLEOTIDE SEQUENCE</scope>
    <source>
        <strain evidence="2">Hildebrandi</strain>
    </source>
</reference>
<reference evidence="2" key="2">
    <citation type="submission" date="2021-04" db="EMBL/GenBank/DDBJ databases">
        <authorList>
            <person name="Podell S."/>
        </authorList>
    </citation>
    <scope>NUCLEOTIDE SEQUENCE</scope>
    <source>
        <strain evidence="2">Hildebrandi</strain>
    </source>
</reference>
<gene>
    <name evidence="2" type="ORF">IV203_002920</name>
</gene>
<dbReference type="InterPro" id="IPR019324">
    <property type="entry name" value="MPP6"/>
</dbReference>
<comment type="caution">
    <text evidence="2">The sequence shown here is derived from an EMBL/GenBank/DDBJ whole genome shotgun (WGS) entry which is preliminary data.</text>
</comment>
<dbReference type="GO" id="GO:0000460">
    <property type="term" value="P:maturation of 5.8S rRNA"/>
    <property type="evidence" value="ECO:0007669"/>
    <property type="project" value="TreeGrafter"/>
</dbReference>
<dbReference type="PANTHER" id="PTHR13582">
    <property type="entry name" value="M-PHASE PHOSPHOPROTEIN 6"/>
    <property type="match status" value="1"/>
</dbReference>
<keyword evidence="3" id="KW-1185">Reference proteome</keyword>
<evidence type="ECO:0000256" key="1">
    <source>
        <dbReference type="SAM" id="MobiDB-lite"/>
    </source>
</evidence>
<feature type="region of interest" description="Disordered" evidence="1">
    <location>
        <begin position="167"/>
        <end position="222"/>
    </location>
</feature>
<feature type="region of interest" description="Disordered" evidence="1">
    <location>
        <begin position="1"/>
        <end position="112"/>
    </location>
</feature>
<proteinExistence type="predicted"/>
<accession>A0A9K3L2I9</accession>
<evidence type="ECO:0000313" key="3">
    <source>
        <dbReference type="Proteomes" id="UP000693970"/>
    </source>
</evidence>
<protein>
    <submittedName>
        <fullName evidence="2">M-phase phosphoprotein 6</fullName>
    </submittedName>
</protein>
<dbReference type="Proteomes" id="UP000693970">
    <property type="component" value="Unassembled WGS sequence"/>
</dbReference>
<dbReference type="OrthoDB" id="48842at2759"/>
<feature type="compositionally biased region" description="Basic and acidic residues" evidence="1">
    <location>
        <begin position="66"/>
        <end position="77"/>
    </location>
</feature>
<dbReference type="EMBL" id="JAGRRH010000016">
    <property type="protein sequence ID" value="KAG7353565.1"/>
    <property type="molecule type" value="Genomic_DNA"/>
</dbReference>
<feature type="compositionally biased region" description="Low complexity" evidence="1">
    <location>
        <begin position="26"/>
        <end position="46"/>
    </location>
</feature>
<sequence>MWKPGSDRPSDPSRPPGQKRPPSRSPNPLLSGGMNSTPTTSAPSTSPRKRLSGTTMNMKFMKRKKEMIQNEEKRKAAAEAIAASSNGDSSVFAAPTPQQNEGPTAMDVDHNLNTDNSEAYLSANLDNNSQYAQVTTSVDMYGSQAALIGRRSFGGFNPAMERAYSDSKASVENRASDRPLQKISDEELLERYKESVMQRESDGRGVGNLDGKVKKRKRQGLR</sequence>
<feature type="compositionally biased region" description="Basic and acidic residues" evidence="1">
    <location>
        <begin position="1"/>
        <end position="11"/>
    </location>
</feature>
<dbReference type="AlphaFoldDB" id="A0A9K3L2I9"/>
<feature type="compositionally biased region" description="Basic residues" evidence="1">
    <location>
        <begin position="213"/>
        <end position="222"/>
    </location>
</feature>
<evidence type="ECO:0000313" key="2">
    <source>
        <dbReference type="EMBL" id="KAG7353565.1"/>
    </source>
</evidence>
<dbReference type="PANTHER" id="PTHR13582:SF0">
    <property type="entry name" value="M-PHASE PHOSPHOPROTEIN 6"/>
    <property type="match status" value="1"/>
</dbReference>
<organism evidence="2 3">
    <name type="scientific">Nitzschia inconspicua</name>
    <dbReference type="NCBI Taxonomy" id="303405"/>
    <lineage>
        <taxon>Eukaryota</taxon>
        <taxon>Sar</taxon>
        <taxon>Stramenopiles</taxon>
        <taxon>Ochrophyta</taxon>
        <taxon>Bacillariophyta</taxon>
        <taxon>Bacillariophyceae</taxon>
        <taxon>Bacillariophycidae</taxon>
        <taxon>Bacillariales</taxon>
        <taxon>Bacillariaceae</taxon>
        <taxon>Nitzschia</taxon>
    </lineage>
</organism>